<dbReference type="Pfam" id="PF03350">
    <property type="entry name" value="UPF0114"/>
    <property type="match status" value="1"/>
</dbReference>
<dbReference type="InterPro" id="IPR005134">
    <property type="entry name" value="UPF0114"/>
</dbReference>
<proteinExistence type="predicted"/>
<reference evidence="1" key="1">
    <citation type="journal article" date="2014" name="Nat. Commun.">
        <title>The tobacco genome sequence and its comparison with those of tomato and potato.</title>
        <authorList>
            <person name="Sierro N."/>
            <person name="Battey J.N."/>
            <person name="Ouadi S."/>
            <person name="Bakaher N."/>
            <person name="Bovet L."/>
            <person name="Willig A."/>
            <person name="Goepfert S."/>
            <person name="Peitsch M.C."/>
            <person name="Ivanov N.V."/>
        </authorList>
    </citation>
    <scope>NUCLEOTIDE SEQUENCE [LARGE SCALE GENOMIC DNA]</scope>
</reference>
<name>A0A1S4AW17_TOBAC</name>
<keyword evidence="1" id="KW-1185">Reference proteome</keyword>
<dbReference type="OrthoDB" id="1935713at2759"/>
<evidence type="ECO:0000313" key="1">
    <source>
        <dbReference type="Proteomes" id="UP000790787"/>
    </source>
</evidence>
<dbReference type="PANTHER" id="PTHR31721:SF5">
    <property type="entry name" value="STRUCTURAL CONSTITUENT OF RIBOSOME"/>
    <property type="match status" value="1"/>
</dbReference>
<dbReference type="PaxDb" id="4097-A0A1S4AW17"/>
<dbReference type="RefSeq" id="XP_016480879.1">
    <property type="nucleotide sequence ID" value="XM_016625393.1"/>
</dbReference>
<dbReference type="GeneID" id="107801968"/>
<accession>A0A1S4AW17</accession>
<protein>
    <submittedName>
        <fullName evidence="2">Uncharacterized protein LOC107801968</fullName>
    </submittedName>
</protein>
<reference evidence="2" key="2">
    <citation type="submission" date="2025-08" db="UniProtKB">
        <authorList>
            <consortium name="RefSeq"/>
        </authorList>
    </citation>
    <scope>IDENTIFICATION</scope>
    <source>
        <tissue evidence="2">Leaf</tissue>
    </source>
</reference>
<dbReference type="PIRSF" id="PIRSF022348">
    <property type="entry name" value="UCP022348"/>
    <property type="match status" value="1"/>
</dbReference>
<dbReference type="RefSeq" id="XP_016480879.2">
    <property type="nucleotide sequence ID" value="XM_016625393.2"/>
</dbReference>
<dbReference type="Proteomes" id="UP000790787">
    <property type="component" value="Chromosome 22"/>
</dbReference>
<gene>
    <name evidence="2" type="primary">LOC107801968</name>
</gene>
<evidence type="ECO:0000313" key="2">
    <source>
        <dbReference type="RefSeq" id="XP_016480879.2"/>
    </source>
</evidence>
<dbReference type="PANTHER" id="PTHR31721">
    <property type="entry name" value="OS06G0710300 PROTEIN"/>
    <property type="match status" value="1"/>
</dbReference>
<sequence>MAALSSVSVAHVSFSISNPQIPSNYRRLPTLFASASATPSHESSSSTQSGSILSSTNSPPKVPFVESSKTPENGFNYALANPNGNPVLRFVQHTESTIERAIFDFRFLAFLAIGGSLAGSLLCFLNGCVYIIDAYKVYWTSCVKGIHTGQMVLRLVEAIDVYLAGTVMFIFGMGLYGLFITNFSANVDPTSDRALKHSSLFGMFALKERPKWMKISSLDELKTKVGHVIVMILLVKMFERSKMVTIATGTDLLSYSVCIFLSYLRSWYSDHRYSQLQDIHVEVWQNAKVPHWLGVKFGGIFPL</sequence>
<organism evidence="1 2">
    <name type="scientific">Nicotiana tabacum</name>
    <name type="common">Common tobacco</name>
    <dbReference type="NCBI Taxonomy" id="4097"/>
    <lineage>
        <taxon>Eukaryota</taxon>
        <taxon>Viridiplantae</taxon>
        <taxon>Streptophyta</taxon>
        <taxon>Embryophyta</taxon>
        <taxon>Tracheophyta</taxon>
        <taxon>Spermatophyta</taxon>
        <taxon>Magnoliopsida</taxon>
        <taxon>eudicotyledons</taxon>
        <taxon>Gunneridae</taxon>
        <taxon>Pentapetalae</taxon>
        <taxon>asterids</taxon>
        <taxon>lamiids</taxon>
        <taxon>Solanales</taxon>
        <taxon>Solanaceae</taxon>
        <taxon>Nicotianoideae</taxon>
        <taxon>Nicotianeae</taxon>
        <taxon>Nicotiana</taxon>
    </lineage>
</organism>
<dbReference type="InterPro" id="IPR016804">
    <property type="entry name" value="UPF0114_pln"/>
</dbReference>
<dbReference type="AlphaFoldDB" id="A0A1S4AW17"/>
<dbReference type="STRING" id="4097.A0A1S4AW17"/>
<dbReference type="GO" id="GO:0009941">
    <property type="term" value="C:chloroplast envelope"/>
    <property type="evidence" value="ECO:0000318"/>
    <property type="project" value="GO_Central"/>
</dbReference>
<dbReference type="OMA" id="FAFKERP"/>
<dbReference type="KEGG" id="nta:107801968"/>